<evidence type="ECO:0000313" key="11">
    <source>
        <dbReference type="EMBL" id="EZQ02412.1"/>
    </source>
</evidence>
<comment type="cofactor">
    <cofactor evidence="1">
        <name>a divalent metal cation</name>
        <dbReference type="ChEBI" id="CHEBI:60240"/>
    </cofactor>
</comment>
<evidence type="ECO:0000256" key="3">
    <source>
        <dbReference type="ARBA" id="ARBA00022679"/>
    </source>
</evidence>
<organism evidence="11 12">
    <name type="scientific">Candidatus Acidianus copahuensis</name>
    <dbReference type="NCBI Taxonomy" id="1160895"/>
    <lineage>
        <taxon>Archaea</taxon>
        <taxon>Thermoproteota</taxon>
        <taxon>Thermoprotei</taxon>
        <taxon>Sulfolobales</taxon>
        <taxon>Sulfolobaceae</taxon>
        <taxon>Acidianus</taxon>
    </lineage>
</organism>
<reference evidence="11 12" key="1">
    <citation type="submission" date="2014-03" db="EMBL/GenBank/DDBJ databases">
        <title>Draft genome sequence of the novel thermoacidophilic archaea Acidianus copahuensis ALE1 strain, isolated from Copahue volcanic area in Neuquen Argentina.</title>
        <authorList>
            <person name="Urbieta M.S."/>
            <person name="Rascovan N."/>
            <person name="Castro C."/>
            <person name="Revale S."/>
            <person name="Giaveno M.A."/>
            <person name="Vazquez M.P."/>
            <person name="Donati E.R."/>
        </authorList>
    </citation>
    <scope>NUCLEOTIDE SEQUENCE [LARGE SCALE GENOMIC DNA]</scope>
    <source>
        <strain evidence="11 12">ALE1</strain>
    </source>
</reference>
<evidence type="ECO:0000313" key="12">
    <source>
        <dbReference type="Proteomes" id="UP000024332"/>
    </source>
</evidence>
<dbReference type="PANTHER" id="PTHR12755">
    <property type="entry name" value="CLEAVAGE/POLYADENYLATION FACTOR IA SUBUNIT CLP1P"/>
    <property type="match status" value="1"/>
</dbReference>
<dbReference type="OrthoDB" id="359472at2157"/>
<evidence type="ECO:0000256" key="5">
    <source>
        <dbReference type="ARBA" id="ARBA00022777"/>
    </source>
</evidence>
<comment type="function">
    <text evidence="7">Polynucleotide kinase that can phosphorylate the 5'-hydroxyl groups of both single-stranded RNA (ssRNA) and single-stranded DNA (ssDNA). Exhibits a strong preference for ssRNA.</text>
</comment>
<dbReference type="RefSeq" id="WP_048100293.1">
    <property type="nucleotide sequence ID" value="NZ_JFZT01000050.1"/>
</dbReference>
<dbReference type="InterPro" id="IPR032319">
    <property type="entry name" value="CLP1_P"/>
</dbReference>
<dbReference type="PANTHER" id="PTHR12755:SF3">
    <property type="entry name" value="POLYNUCLEOTIDE 5'-HYDROXYL-KINASE NOL9"/>
    <property type="match status" value="1"/>
</dbReference>
<dbReference type="Pfam" id="PF16575">
    <property type="entry name" value="CLP1_P"/>
    <property type="match status" value="1"/>
</dbReference>
<evidence type="ECO:0000256" key="9">
    <source>
        <dbReference type="ARBA" id="ARBA00044673"/>
    </source>
</evidence>
<evidence type="ECO:0000256" key="7">
    <source>
        <dbReference type="ARBA" id="ARBA00024737"/>
    </source>
</evidence>
<dbReference type="Gene3D" id="3.40.50.300">
    <property type="entry name" value="P-loop containing nucleotide triphosphate hydrolases"/>
    <property type="match status" value="1"/>
</dbReference>
<evidence type="ECO:0000256" key="1">
    <source>
        <dbReference type="ARBA" id="ARBA00001968"/>
    </source>
</evidence>
<evidence type="ECO:0000256" key="2">
    <source>
        <dbReference type="ARBA" id="ARBA00012157"/>
    </source>
</evidence>
<evidence type="ECO:0000256" key="8">
    <source>
        <dbReference type="ARBA" id="ARBA00044641"/>
    </source>
</evidence>
<name>A0A031LM65_9CREN</name>
<gene>
    <name evidence="11" type="ORF">CM19_10445</name>
</gene>
<keyword evidence="6" id="KW-0067">ATP-binding</keyword>
<comment type="caution">
    <text evidence="11">The sequence shown here is derived from an EMBL/GenBank/DDBJ whole genome shotgun (WGS) entry which is preliminary data.</text>
</comment>
<protein>
    <recommendedName>
        <fullName evidence="2">polynucleotide 5'-hydroxyl-kinase</fullName>
        <ecNumber evidence="2">2.7.1.78</ecNumber>
    </recommendedName>
</protein>
<dbReference type="GO" id="GO:0005524">
    <property type="term" value="F:ATP binding"/>
    <property type="evidence" value="ECO:0007669"/>
    <property type="project" value="UniProtKB-KW"/>
</dbReference>
<accession>A0A031LM65</accession>
<dbReference type="InterPro" id="IPR045116">
    <property type="entry name" value="Clp1/Grc3"/>
</dbReference>
<evidence type="ECO:0000256" key="4">
    <source>
        <dbReference type="ARBA" id="ARBA00022741"/>
    </source>
</evidence>
<keyword evidence="4" id="KW-0547">Nucleotide-binding</keyword>
<proteinExistence type="predicted"/>
<dbReference type="GO" id="GO:0051734">
    <property type="term" value="F:ATP-dependent polynucleotide 5'-hydroxyl-kinase activity"/>
    <property type="evidence" value="ECO:0007669"/>
    <property type="project" value="UniProtKB-EC"/>
</dbReference>
<feature type="domain" description="Clp1 P-loop" evidence="10">
    <location>
        <begin position="86"/>
        <end position="242"/>
    </location>
</feature>
<evidence type="ECO:0000256" key="6">
    <source>
        <dbReference type="ARBA" id="ARBA00022840"/>
    </source>
</evidence>
<dbReference type="AlphaFoldDB" id="A0A031LM65"/>
<dbReference type="EC" id="2.7.1.78" evidence="2"/>
<evidence type="ECO:0000259" key="10">
    <source>
        <dbReference type="Pfam" id="PF16575"/>
    </source>
</evidence>
<sequence>MIVTKDEDIIIRGPCRILVKNGRIFIRGKEILDSEEVSYGTFTISTKSSADLDISTCEIITKTPHLGWEEVAEEVAKSGGKAILIGSSDSGKTYFAFTLLEKNKSGTIIDSDVGQSSLFIPGFLSSSGIIRKIKFFGDITPSSNPNLHAELISYLVNVAKSNLIIIDTDGWINGYRAFLHKLQIINENSPDYIISFDIKLNDFFPQRLRNRIINIRKIPVILNKDRYARKQYRKEKFKEYFSKALTKKIDPREILGKKIADNIFINFHEMIQPFQDKDCIDVYFEPSIIGALLGILKSGEVVGAGILREINEDMISISTPVDDFDGIILGSIRLNEEYEESRIRIRRC</sequence>
<keyword evidence="3" id="KW-0808">Transferase</keyword>
<dbReference type="STRING" id="1160895.CM19_10445"/>
<dbReference type="InterPro" id="IPR027417">
    <property type="entry name" value="P-loop_NTPase"/>
</dbReference>
<keyword evidence="5" id="KW-0418">Kinase</keyword>
<dbReference type="SUPFAM" id="SSF52540">
    <property type="entry name" value="P-loop containing nucleoside triphosphate hydrolases"/>
    <property type="match status" value="1"/>
</dbReference>
<comment type="catalytic activity">
    <reaction evidence="8">
        <text>a 5'-end dephospho-ribonucleoside-RNA + ATP = a 5'-end 5'-phospho-ribonucleoside-RNA + ADP + H(+)</text>
        <dbReference type="Rhea" id="RHEA:54580"/>
        <dbReference type="Rhea" id="RHEA-COMP:13936"/>
        <dbReference type="Rhea" id="RHEA-COMP:15179"/>
        <dbReference type="ChEBI" id="CHEBI:15378"/>
        <dbReference type="ChEBI" id="CHEBI:30616"/>
        <dbReference type="ChEBI" id="CHEBI:138282"/>
        <dbReference type="ChEBI" id="CHEBI:138284"/>
        <dbReference type="ChEBI" id="CHEBI:456216"/>
        <dbReference type="EC" id="2.7.1.78"/>
    </reaction>
</comment>
<dbReference type="GO" id="GO:0006396">
    <property type="term" value="P:RNA processing"/>
    <property type="evidence" value="ECO:0007669"/>
    <property type="project" value="InterPro"/>
</dbReference>
<dbReference type="Proteomes" id="UP000024332">
    <property type="component" value="Unassembled WGS sequence"/>
</dbReference>
<comment type="catalytic activity">
    <reaction evidence="9">
        <text>a 5'-end dephospho-2'-deoxyribonucleoside-DNA + ATP = a 5'-end 5'-phospho-2'-deoxyribonucleoside-DNA + ADP + H(+)</text>
        <dbReference type="Rhea" id="RHEA:15669"/>
        <dbReference type="Rhea" id="RHEA-COMP:13180"/>
        <dbReference type="Rhea" id="RHEA-COMP:13184"/>
        <dbReference type="ChEBI" id="CHEBI:15378"/>
        <dbReference type="ChEBI" id="CHEBI:30616"/>
        <dbReference type="ChEBI" id="CHEBI:136412"/>
        <dbReference type="ChEBI" id="CHEBI:136416"/>
        <dbReference type="ChEBI" id="CHEBI:456216"/>
        <dbReference type="EC" id="2.7.1.78"/>
    </reaction>
</comment>
<dbReference type="EMBL" id="JFZT01000050">
    <property type="protein sequence ID" value="EZQ02412.1"/>
    <property type="molecule type" value="Genomic_DNA"/>
</dbReference>
<keyword evidence="12" id="KW-1185">Reference proteome</keyword>